<reference evidence="8 9" key="1">
    <citation type="journal article" date="2011" name="PLoS Genet.">
        <title>Genome sequencing and comparative transcriptomics of the model entomopathogenic fungi Metarhizium anisopliae and M. acridum.</title>
        <authorList>
            <person name="Gao Q."/>
            <person name="Jin K."/>
            <person name="Ying S.H."/>
            <person name="Zhang Y."/>
            <person name="Xiao G."/>
            <person name="Shang Y."/>
            <person name="Duan Z."/>
            <person name="Hu X."/>
            <person name="Xie X.Q."/>
            <person name="Zhou G."/>
            <person name="Peng G."/>
            <person name="Luo Z."/>
            <person name="Huang W."/>
            <person name="Wang B."/>
            <person name="Fang W."/>
            <person name="Wang S."/>
            <person name="Zhong Y."/>
            <person name="Ma L.J."/>
            <person name="St Leger R.J."/>
            <person name="Zhao G.P."/>
            <person name="Pei Y."/>
            <person name="Feng M.G."/>
            <person name="Xia Y."/>
            <person name="Wang C."/>
        </authorList>
    </citation>
    <scope>NUCLEOTIDE SEQUENCE [LARGE SCALE GENOMIC DNA]</scope>
    <source>
        <strain evidence="8 9">CQMa 102</strain>
    </source>
</reference>
<organism evidence="9">
    <name type="scientific">Metarhizium acridum (strain CQMa 102)</name>
    <dbReference type="NCBI Taxonomy" id="655827"/>
    <lineage>
        <taxon>Eukaryota</taxon>
        <taxon>Fungi</taxon>
        <taxon>Dikarya</taxon>
        <taxon>Ascomycota</taxon>
        <taxon>Pezizomycotina</taxon>
        <taxon>Sordariomycetes</taxon>
        <taxon>Hypocreomycetidae</taxon>
        <taxon>Hypocreales</taxon>
        <taxon>Clavicipitaceae</taxon>
        <taxon>Metarhizium</taxon>
    </lineage>
</organism>
<evidence type="ECO:0000256" key="6">
    <source>
        <dbReference type="SAM" id="Phobius"/>
    </source>
</evidence>
<dbReference type="PANTHER" id="PTHR23507:SF1">
    <property type="entry name" value="FI18259P1-RELATED"/>
    <property type="match status" value="1"/>
</dbReference>
<feature type="compositionally biased region" description="Polar residues" evidence="5">
    <location>
        <begin position="22"/>
        <end position="40"/>
    </location>
</feature>
<dbReference type="OrthoDB" id="4940472at2759"/>
<evidence type="ECO:0000256" key="5">
    <source>
        <dbReference type="SAM" id="MobiDB-lite"/>
    </source>
</evidence>
<evidence type="ECO:0000313" key="7">
    <source>
        <dbReference type="EMBL" id="EFY84113.1"/>
    </source>
</evidence>
<dbReference type="EMBL" id="GL698694">
    <property type="protein sequence ID" value="EFY84113.1"/>
    <property type="molecule type" value="Genomic_DNA"/>
</dbReference>
<dbReference type="SUPFAM" id="SSF103473">
    <property type="entry name" value="MFS general substrate transporter"/>
    <property type="match status" value="1"/>
</dbReference>
<dbReference type="GO" id="GO:0016020">
    <property type="term" value="C:membrane"/>
    <property type="evidence" value="ECO:0007669"/>
    <property type="project" value="UniProtKB-SubCell"/>
</dbReference>
<keyword evidence="9" id="KW-1185">Reference proteome</keyword>
<evidence type="ECO:0000256" key="4">
    <source>
        <dbReference type="ARBA" id="ARBA00023136"/>
    </source>
</evidence>
<dbReference type="InterPro" id="IPR011701">
    <property type="entry name" value="MFS"/>
</dbReference>
<dbReference type="EMBL" id="GL698470">
    <property type="protein sequence ID" value="EFY93826.1"/>
    <property type="molecule type" value="Genomic_DNA"/>
</dbReference>
<evidence type="ECO:0000313" key="8">
    <source>
        <dbReference type="EMBL" id="EFY93826.1"/>
    </source>
</evidence>
<keyword evidence="4 6" id="KW-0472">Membrane</keyword>
<evidence type="ECO:0000256" key="1">
    <source>
        <dbReference type="ARBA" id="ARBA00004141"/>
    </source>
</evidence>
<feature type="transmembrane region" description="Helical" evidence="6">
    <location>
        <begin position="171"/>
        <end position="190"/>
    </location>
</feature>
<feature type="transmembrane region" description="Helical" evidence="6">
    <location>
        <begin position="229"/>
        <end position="250"/>
    </location>
</feature>
<dbReference type="InterPro" id="IPR036259">
    <property type="entry name" value="MFS_trans_sf"/>
</dbReference>
<name>E9DRE8_METAQ</name>
<feature type="transmembrane region" description="Helical" evidence="6">
    <location>
        <begin position="397"/>
        <end position="416"/>
    </location>
</feature>
<dbReference type="GO" id="GO:0022857">
    <property type="term" value="F:transmembrane transporter activity"/>
    <property type="evidence" value="ECO:0007669"/>
    <property type="project" value="InterPro"/>
</dbReference>
<feature type="transmembrane region" description="Helical" evidence="6">
    <location>
        <begin position="202"/>
        <end position="223"/>
    </location>
</feature>
<feature type="compositionally biased region" description="Polar residues" evidence="5">
    <location>
        <begin position="1"/>
        <end position="10"/>
    </location>
</feature>
<feature type="transmembrane region" description="Helical" evidence="6">
    <location>
        <begin position="305"/>
        <end position="326"/>
    </location>
</feature>
<evidence type="ECO:0000256" key="2">
    <source>
        <dbReference type="ARBA" id="ARBA00022692"/>
    </source>
</evidence>
<dbReference type="Pfam" id="PF07690">
    <property type="entry name" value="MFS_1"/>
    <property type="match status" value="1"/>
</dbReference>
<keyword evidence="3 6" id="KW-1133">Transmembrane helix</keyword>
<dbReference type="AlphaFoldDB" id="E9DRE8"/>
<protein>
    <submittedName>
        <fullName evidence="8">MFS transporter, putative</fullName>
    </submittedName>
</protein>
<dbReference type="PANTHER" id="PTHR23507">
    <property type="entry name" value="ZGC:174356"/>
    <property type="match status" value="1"/>
</dbReference>
<dbReference type="Proteomes" id="UP000002499">
    <property type="component" value="Unassembled WGS sequence"/>
</dbReference>
<keyword evidence="2 6" id="KW-0812">Transmembrane</keyword>
<feature type="region of interest" description="Disordered" evidence="5">
    <location>
        <begin position="1"/>
        <end position="46"/>
    </location>
</feature>
<dbReference type="HOGENOM" id="CLU_013756_2_1_1"/>
<dbReference type="Gene3D" id="1.20.1250.20">
    <property type="entry name" value="MFS general substrate transporter like domains"/>
    <property type="match status" value="1"/>
</dbReference>
<feature type="transmembrane region" description="Helical" evidence="6">
    <location>
        <begin position="357"/>
        <end position="376"/>
    </location>
</feature>
<feature type="transmembrane region" description="Helical" evidence="6">
    <location>
        <begin position="136"/>
        <end position="159"/>
    </location>
</feature>
<evidence type="ECO:0000313" key="9">
    <source>
        <dbReference type="Proteomes" id="UP000002499"/>
    </source>
</evidence>
<accession>E9DRE8</accession>
<gene>
    <name evidence="8" type="ORF">MAC_00317</name>
    <name evidence="7" type="ORF">MAC_09844</name>
</gene>
<dbReference type="eggNOG" id="ENOG502QWBF">
    <property type="taxonomic scope" value="Eukaryota"/>
</dbReference>
<sequence>MSPSSDSGLHSSVGPDERWPLLSQQTASGQEDAMTNATAQHHSRDAKEDFSRRSMLLCSLPIILIVFIESSSILQSVPFNQVLEENICRRMYADSTRPNISQCGDDNAVQAELATLQGWQTTFDLIPTDKYGKKPVLILCVAGMSMASLFYTAVCFWPQQFPVRLTWVSPAFMLIGGGNAVLSSVVFSALSDLVPGPYRATTFFTLGAAVLVTELVVSPVASVLMQANLWLPIFLGIILFPVCILLVLCMEETKSPSVFSDQASPGLISADSSTGQNEEVERGHKHSNIWVRFCHGLERLKEGTVFFVAGNYRVAFLLSTLLTTTFGKTAQEMMLQFARRRFKWSWSEAGNLISHKAASTLVLLTILLPMANFFLVKKWAMRAIDKDLFLAKMSSMLLTVGNLVICVSATSAFFLFGKNKFPFRTLGV</sequence>
<evidence type="ECO:0000256" key="3">
    <source>
        <dbReference type="ARBA" id="ARBA00022989"/>
    </source>
</evidence>
<proteinExistence type="predicted"/>
<comment type="subcellular location">
    <subcellularLocation>
        <location evidence="1">Membrane</location>
        <topology evidence="1">Multi-pass membrane protein</topology>
    </subcellularLocation>
</comment>